<evidence type="ECO:0000313" key="9">
    <source>
        <dbReference type="Proteomes" id="UP000011116"/>
    </source>
</evidence>
<dbReference type="InterPro" id="IPR001471">
    <property type="entry name" value="AP2/ERF_dom"/>
</dbReference>
<protein>
    <recommendedName>
        <fullName evidence="7">AP2/ERF domain-containing protein</fullName>
    </recommendedName>
</protein>
<dbReference type="GO" id="GO:0003700">
    <property type="term" value="F:DNA-binding transcription factor activity"/>
    <property type="evidence" value="ECO:0007669"/>
    <property type="project" value="InterPro"/>
</dbReference>
<dbReference type="CDD" id="cd00018">
    <property type="entry name" value="AP2"/>
    <property type="match status" value="1"/>
</dbReference>
<evidence type="ECO:0000256" key="6">
    <source>
        <dbReference type="SAM" id="MobiDB-lite"/>
    </source>
</evidence>
<dbReference type="Pfam" id="PF00847">
    <property type="entry name" value="AP2"/>
    <property type="match status" value="1"/>
</dbReference>
<reference evidence="8" key="3">
    <citation type="submission" date="2022-01" db="UniProtKB">
        <authorList>
            <consortium name="EnsemblPlants"/>
        </authorList>
    </citation>
    <scope>IDENTIFICATION</scope>
    <source>
        <strain evidence="8">subsp. vulgare</strain>
    </source>
</reference>
<feature type="domain" description="AP2/ERF" evidence="7">
    <location>
        <begin position="150"/>
        <end position="208"/>
    </location>
</feature>
<dbReference type="SUPFAM" id="SSF54171">
    <property type="entry name" value="DNA-binding domain"/>
    <property type="match status" value="1"/>
</dbReference>
<dbReference type="PRINTS" id="PR00367">
    <property type="entry name" value="ETHRSPELEMNT"/>
</dbReference>
<dbReference type="GeneID" id="123430701"/>
<dbReference type="Proteomes" id="UP000011116">
    <property type="component" value="Chromosome 2H"/>
</dbReference>
<keyword evidence="5" id="KW-0539">Nucleus</keyword>
<name>A0A8I6WZC9_HORVV</name>
<evidence type="ECO:0000256" key="5">
    <source>
        <dbReference type="ARBA" id="ARBA00023242"/>
    </source>
</evidence>
<dbReference type="GO" id="GO:0009873">
    <property type="term" value="P:ethylene-activated signaling pathway"/>
    <property type="evidence" value="ECO:0007669"/>
    <property type="project" value="InterPro"/>
</dbReference>
<dbReference type="OrthoDB" id="674504at2759"/>
<evidence type="ECO:0000256" key="4">
    <source>
        <dbReference type="ARBA" id="ARBA00023163"/>
    </source>
</evidence>
<proteinExistence type="predicted"/>
<gene>
    <name evidence="8" type="primary">LOC123430701</name>
</gene>
<keyword evidence="3" id="KW-0238">DNA-binding</keyword>
<evidence type="ECO:0000256" key="1">
    <source>
        <dbReference type="ARBA" id="ARBA00004123"/>
    </source>
</evidence>
<feature type="region of interest" description="Disordered" evidence="6">
    <location>
        <begin position="263"/>
        <end position="304"/>
    </location>
</feature>
<dbReference type="Gramene" id="HORVU.MOREX.r3.2HG0190100.1">
    <property type="protein sequence ID" value="HORVU.MOREX.r3.2HG0190100.1.CDS1"/>
    <property type="gene ID" value="HORVU.MOREX.r3.2HG0190100"/>
</dbReference>
<dbReference type="InterPro" id="IPR044808">
    <property type="entry name" value="ERF_plant"/>
</dbReference>
<dbReference type="EnsemblPlants" id="HORVU.MOREX.r3.2HG0190100.1">
    <property type="protein sequence ID" value="HORVU.MOREX.r3.2HG0190100.1.CDS1"/>
    <property type="gene ID" value="HORVU.MOREX.r3.2HG0190100"/>
</dbReference>
<keyword evidence="2" id="KW-0805">Transcription regulation</keyword>
<feature type="region of interest" description="Disordered" evidence="6">
    <location>
        <begin position="215"/>
        <end position="247"/>
    </location>
</feature>
<evidence type="ECO:0000256" key="2">
    <source>
        <dbReference type="ARBA" id="ARBA00023015"/>
    </source>
</evidence>
<dbReference type="AlphaFoldDB" id="A0A8I6WZC9"/>
<dbReference type="PANTHER" id="PTHR31190:SF403">
    <property type="entry name" value="ETHYLENE-RESPONSIVE TRANSCRIPTION FACTOR ERF105"/>
    <property type="match status" value="1"/>
</dbReference>
<organism evidence="8 9">
    <name type="scientific">Hordeum vulgare subsp. vulgare</name>
    <name type="common">Domesticated barley</name>
    <dbReference type="NCBI Taxonomy" id="112509"/>
    <lineage>
        <taxon>Eukaryota</taxon>
        <taxon>Viridiplantae</taxon>
        <taxon>Streptophyta</taxon>
        <taxon>Embryophyta</taxon>
        <taxon>Tracheophyta</taxon>
        <taxon>Spermatophyta</taxon>
        <taxon>Magnoliopsida</taxon>
        <taxon>Liliopsida</taxon>
        <taxon>Poales</taxon>
        <taxon>Poaceae</taxon>
        <taxon>BOP clade</taxon>
        <taxon>Pooideae</taxon>
        <taxon>Triticodae</taxon>
        <taxon>Triticeae</taxon>
        <taxon>Hordeinae</taxon>
        <taxon>Hordeum</taxon>
    </lineage>
</organism>
<reference evidence="9" key="1">
    <citation type="journal article" date="2012" name="Nature">
        <title>A physical, genetic and functional sequence assembly of the barley genome.</title>
        <authorList>
            <consortium name="The International Barley Genome Sequencing Consortium"/>
            <person name="Mayer K.F."/>
            <person name="Waugh R."/>
            <person name="Brown J.W."/>
            <person name="Schulman A."/>
            <person name="Langridge P."/>
            <person name="Platzer M."/>
            <person name="Fincher G.B."/>
            <person name="Muehlbauer G.J."/>
            <person name="Sato K."/>
            <person name="Close T.J."/>
            <person name="Wise R.P."/>
            <person name="Stein N."/>
        </authorList>
    </citation>
    <scope>NUCLEOTIDE SEQUENCE [LARGE SCALE GENOMIC DNA]</scope>
    <source>
        <strain evidence="9">cv. Morex</strain>
    </source>
</reference>
<sequence length="338" mass="36123">MEFAGEADDFTLDLIREHLLGGDGGVQATANIHDQGPFGDDVTFPVLPPSAAEPEAYLQQPMFFPQQGQRQEQVQGYMDLTHQYVNSYPAAAPVFRAPEPVMIQFGGEPSPVRALSSTLSISVPAQGSFRWAGTAAAAARAPAPAEDFRKYRGVRQRPWGKYAAEIRDPKRRGSRVWLGTYDTSVEAARAYDRAAFRMRGAKAILNFPNEVGTGGAQLWAPPPAGPANQTASATNKRKRSQDEDADVEVTGVVINKAVKTEAPSTSSAQVSWDTTSSVSRGTASSTVTSVATTPEGGFPPTPSSSGWEQYWEALMGGMPLLSPLSPHPALGFPQLSVS</sequence>
<dbReference type="InterPro" id="IPR036955">
    <property type="entry name" value="AP2/ERF_dom_sf"/>
</dbReference>
<dbReference type="RefSeq" id="XP_044970484.1">
    <property type="nucleotide sequence ID" value="XM_045114549.1"/>
</dbReference>
<dbReference type="FunFam" id="3.30.730.10:FF:000001">
    <property type="entry name" value="Ethylene-responsive transcription factor 2"/>
    <property type="match status" value="1"/>
</dbReference>
<keyword evidence="4" id="KW-0804">Transcription</keyword>
<reference evidence="8" key="2">
    <citation type="submission" date="2020-10" db="EMBL/GenBank/DDBJ databases">
        <authorList>
            <person name="Scholz U."/>
            <person name="Mascher M."/>
            <person name="Fiebig A."/>
        </authorList>
    </citation>
    <scope>NUCLEOTIDE SEQUENCE [LARGE SCALE GENOMIC DNA]</scope>
    <source>
        <strain evidence="8">cv. Morex</strain>
    </source>
</reference>
<dbReference type="KEGG" id="hvg:123430701"/>
<dbReference type="PROSITE" id="PS51032">
    <property type="entry name" value="AP2_ERF"/>
    <property type="match status" value="1"/>
</dbReference>
<evidence type="ECO:0000313" key="8">
    <source>
        <dbReference type="EnsemblPlants" id="HORVU.MOREX.r3.2HG0190100.1.CDS1"/>
    </source>
</evidence>
<comment type="subcellular location">
    <subcellularLocation>
        <location evidence="1">Nucleus</location>
    </subcellularLocation>
</comment>
<accession>A0A8I6WZC9</accession>
<dbReference type="SMR" id="A0A8I6WZC9"/>
<feature type="compositionally biased region" description="Low complexity" evidence="6">
    <location>
        <begin position="274"/>
        <end position="293"/>
    </location>
</feature>
<keyword evidence="9" id="KW-1185">Reference proteome</keyword>
<feature type="compositionally biased region" description="Polar residues" evidence="6">
    <location>
        <begin position="263"/>
        <end position="273"/>
    </location>
</feature>
<dbReference type="InterPro" id="IPR016177">
    <property type="entry name" value="DNA-bd_dom_sf"/>
</dbReference>
<dbReference type="GO" id="GO:0005634">
    <property type="term" value="C:nucleus"/>
    <property type="evidence" value="ECO:0007669"/>
    <property type="project" value="UniProtKB-SubCell"/>
</dbReference>
<dbReference type="Gene3D" id="3.30.730.10">
    <property type="entry name" value="AP2/ERF domain"/>
    <property type="match status" value="1"/>
</dbReference>
<dbReference type="GO" id="GO:0003677">
    <property type="term" value="F:DNA binding"/>
    <property type="evidence" value="ECO:0007669"/>
    <property type="project" value="UniProtKB-KW"/>
</dbReference>
<evidence type="ECO:0000259" key="7">
    <source>
        <dbReference type="PROSITE" id="PS51032"/>
    </source>
</evidence>
<evidence type="ECO:0000256" key="3">
    <source>
        <dbReference type="ARBA" id="ARBA00023125"/>
    </source>
</evidence>
<dbReference type="Gramene" id="HORVU.MOREX.r2.2HG0157480.1">
    <property type="protein sequence ID" value="HORVU.MOREX.r2.2HG0157480.1.CDS.1"/>
    <property type="gene ID" value="HORVU.MOREX.r2.2HG0157480"/>
</dbReference>
<dbReference type="PANTHER" id="PTHR31190">
    <property type="entry name" value="DNA-BINDING DOMAIN"/>
    <property type="match status" value="1"/>
</dbReference>
<dbReference type="SMART" id="SM00380">
    <property type="entry name" value="AP2"/>
    <property type="match status" value="1"/>
</dbReference>